<dbReference type="Gene3D" id="2.40.50.90">
    <property type="match status" value="1"/>
</dbReference>
<dbReference type="Proteomes" id="UP000317835">
    <property type="component" value="Chromosome"/>
</dbReference>
<dbReference type="SUPFAM" id="SSF50199">
    <property type="entry name" value="Staphylococcal nuclease"/>
    <property type="match status" value="1"/>
</dbReference>
<accession>A0A518GZN6</accession>
<organism evidence="3 4">
    <name type="scientific">Tautonia plasticadhaerens</name>
    <dbReference type="NCBI Taxonomy" id="2527974"/>
    <lineage>
        <taxon>Bacteria</taxon>
        <taxon>Pseudomonadati</taxon>
        <taxon>Planctomycetota</taxon>
        <taxon>Planctomycetia</taxon>
        <taxon>Isosphaerales</taxon>
        <taxon>Isosphaeraceae</taxon>
        <taxon>Tautonia</taxon>
    </lineage>
</organism>
<dbReference type="SMART" id="SM00318">
    <property type="entry name" value="SNc"/>
    <property type="match status" value="1"/>
</dbReference>
<feature type="compositionally biased region" description="Basic and acidic residues" evidence="1">
    <location>
        <begin position="81"/>
        <end position="103"/>
    </location>
</feature>
<dbReference type="EMBL" id="CP036426">
    <property type="protein sequence ID" value="QDV34052.1"/>
    <property type="molecule type" value="Genomic_DNA"/>
</dbReference>
<evidence type="ECO:0000313" key="4">
    <source>
        <dbReference type="Proteomes" id="UP000317835"/>
    </source>
</evidence>
<dbReference type="AlphaFoldDB" id="A0A518GZN6"/>
<protein>
    <recommendedName>
        <fullName evidence="2">TNase-like domain-containing protein</fullName>
    </recommendedName>
</protein>
<evidence type="ECO:0000256" key="1">
    <source>
        <dbReference type="SAM" id="MobiDB-lite"/>
    </source>
</evidence>
<dbReference type="InterPro" id="IPR035437">
    <property type="entry name" value="SNase_OB-fold_sf"/>
</dbReference>
<dbReference type="KEGG" id="tpla:ElP_19330"/>
<sequence>MHARRWFVRLAPAIGVAAALAGWGLWPLSAPSCCAGPLAKCTGSSFCRACKNCSSCGHCNSGGSCGTCSRPAPVVTGPSAEQRRREQEARKAAEERRRQEQARAEAASSAESAARAAAAARAEAARASAARATSLLRFGQSLEDDGKVSGALSNYRKLLASHPESEQATTAADRQEKIGRAREVVRVEDGLTVVVRVDDQEVPVRLAGVDPVEGESPAARAFLGSLLTGRKVHVDHDPVRDGKDDDGRYLAYLFRSPDGLFVNRGLIAAGHAVPADVPPFRIRFPLDPPAEQSRR</sequence>
<name>A0A518GZN6_9BACT</name>
<reference evidence="3 4" key="1">
    <citation type="submission" date="2019-02" db="EMBL/GenBank/DDBJ databases">
        <title>Deep-cultivation of Planctomycetes and their phenomic and genomic characterization uncovers novel biology.</title>
        <authorList>
            <person name="Wiegand S."/>
            <person name="Jogler M."/>
            <person name="Boedeker C."/>
            <person name="Pinto D."/>
            <person name="Vollmers J."/>
            <person name="Rivas-Marin E."/>
            <person name="Kohn T."/>
            <person name="Peeters S.H."/>
            <person name="Heuer A."/>
            <person name="Rast P."/>
            <person name="Oberbeckmann S."/>
            <person name="Bunk B."/>
            <person name="Jeske O."/>
            <person name="Meyerdierks A."/>
            <person name="Storesund J.E."/>
            <person name="Kallscheuer N."/>
            <person name="Luecker S."/>
            <person name="Lage O.M."/>
            <person name="Pohl T."/>
            <person name="Merkel B.J."/>
            <person name="Hornburger P."/>
            <person name="Mueller R.-W."/>
            <person name="Bruemmer F."/>
            <person name="Labrenz M."/>
            <person name="Spormann A.M."/>
            <person name="Op den Camp H."/>
            <person name="Overmann J."/>
            <person name="Amann R."/>
            <person name="Jetten M.S.M."/>
            <person name="Mascher T."/>
            <person name="Medema M.H."/>
            <person name="Devos D.P."/>
            <person name="Kaster A.-K."/>
            <person name="Ovreas L."/>
            <person name="Rohde M."/>
            <person name="Galperin M.Y."/>
            <person name="Jogler C."/>
        </authorList>
    </citation>
    <scope>NUCLEOTIDE SEQUENCE [LARGE SCALE GENOMIC DNA]</scope>
    <source>
        <strain evidence="3 4">ElP</strain>
    </source>
</reference>
<gene>
    <name evidence="3" type="ORF">ElP_19330</name>
</gene>
<keyword evidence="4" id="KW-1185">Reference proteome</keyword>
<feature type="region of interest" description="Disordered" evidence="1">
    <location>
        <begin position="76"/>
        <end position="110"/>
    </location>
</feature>
<dbReference type="InterPro" id="IPR006311">
    <property type="entry name" value="TAT_signal"/>
</dbReference>
<dbReference type="InterPro" id="IPR016071">
    <property type="entry name" value="Staphylococal_nuclease_OB-fold"/>
</dbReference>
<dbReference type="PROSITE" id="PS51318">
    <property type="entry name" value="TAT"/>
    <property type="match status" value="1"/>
</dbReference>
<evidence type="ECO:0000313" key="3">
    <source>
        <dbReference type="EMBL" id="QDV34052.1"/>
    </source>
</evidence>
<feature type="domain" description="TNase-like" evidence="2">
    <location>
        <begin position="179"/>
        <end position="295"/>
    </location>
</feature>
<evidence type="ECO:0000259" key="2">
    <source>
        <dbReference type="SMART" id="SM00318"/>
    </source>
</evidence>
<proteinExistence type="predicted"/>
<dbReference type="RefSeq" id="WP_197446840.1">
    <property type="nucleotide sequence ID" value="NZ_CP036426.1"/>
</dbReference>